<evidence type="ECO:0000259" key="6">
    <source>
        <dbReference type="Pfam" id="PF02770"/>
    </source>
</evidence>
<dbReference type="AlphaFoldDB" id="A0AAE4AWG4"/>
<feature type="domain" description="Acyl-CoA oxidase/dehydrogenase middle" evidence="6">
    <location>
        <begin position="141"/>
        <end position="234"/>
    </location>
</feature>
<dbReference type="InterPro" id="IPR009075">
    <property type="entry name" value="AcylCo_DH/oxidase_C"/>
</dbReference>
<dbReference type="InterPro" id="IPR036250">
    <property type="entry name" value="AcylCo_DH-like_C"/>
</dbReference>
<dbReference type="Gene3D" id="1.20.140.10">
    <property type="entry name" value="Butyryl-CoA Dehydrogenase, subunit A, domain 3"/>
    <property type="match status" value="1"/>
</dbReference>
<organism evidence="7 8">
    <name type="scientific">Catenuloplanes indicus</name>
    <dbReference type="NCBI Taxonomy" id="137267"/>
    <lineage>
        <taxon>Bacteria</taxon>
        <taxon>Bacillati</taxon>
        <taxon>Actinomycetota</taxon>
        <taxon>Actinomycetes</taxon>
        <taxon>Micromonosporales</taxon>
        <taxon>Micromonosporaceae</taxon>
        <taxon>Catenuloplanes</taxon>
    </lineage>
</organism>
<dbReference type="PANTHER" id="PTHR43884:SF12">
    <property type="entry name" value="ISOVALERYL-COA DEHYDROGENASE, MITOCHONDRIAL-RELATED"/>
    <property type="match status" value="1"/>
</dbReference>
<comment type="similarity">
    <text evidence="1 4">Belongs to the acyl-CoA dehydrogenase family.</text>
</comment>
<dbReference type="InterPro" id="IPR006091">
    <property type="entry name" value="Acyl-CoA_Oxase/DH_mid-dom"/>
</dbReference>
<evidence type="ECO:0000313" key="7">
    <source>
        <dbReference type="EMBL" id="MDQ0364982.1"/>
    </source>
</evidence>
<dbReference type="Gene3D" id="2.40.110.10">
    <property type="entry name" value="Butyryl-CoA Dehydrogenase, subunit A, domain 2"/>
    <property type="match status" value="1"/>
</dbReference>
<dbReference type="Pfam" id="PF00441">
    <property type="entry name" value="Acyl-CoA_dh_1"/>
    <property type="match status" value="1"/>
</dbReference>
<dbReference type="RefSeq" id="WP_307236982.1">
    <property type="nucleotide sequence ID" value="NZ_JAUSUZ010000001.1"/>
</dbReference>
<keyword evidence="8" id="KW-1185">Reference proteome</keyword>
<dbReference type="GO" id="GO:0003995">
    <property type="term" value="F:acyl-CoA dehydrogenase activity"/>
    <property type="evidence" value="ECO:0007669"/>
    <property type="project" value="TreeGrafter"/>
</dbReference>
<comment type="cofactor">
    <cofactor evidence="4">
        <name>FAD</name>
        <dbReference type="ChEBI" id="CHEBI:57692"/>
    </cofactor>
</comment>
<evidence type="ECO:0000256" key="1">
    <source>
        <dbReference type="ARBA" id="ARBA00009347"/>
    </source>
</evidence>
<dbReference type="EMBL" id="JAUSUZ010000001">
    <property type="protein sequence ID" value="MDQ0364982.1"/>
    <property type="molecule type" value="Genomic_DNA"/>
</dbReference>
<keyword evidence="3 4" id="KW-0274">FAD</keyword>
<dbReference type="Proteomes" id="UP001240236">
    <property type="component" value="Unassembled WGS sequence"/>
</dbReference>
<proteinExistence type="inferred from homology"/>
<gene>
    <name evidence="7" type="ORF">J2S42_001651</name>
</gene>
<protein>
    <submittedName>
        <fullName evidence="7">Alkylation response protein AidB-like acyl-CoA dehydrogenase</fullName>
    </submittedName>
</protein>
<feature type="domain" description="Acyl-CoA dehydrogenase/oxidase C-terminal" evidence="5">
    <location>
        <begin position="251"/>
        <end position="389"/>
    </location>
</feature>
<accession>A0AAE4AWG4</accession>
<dbReference type="SUPFAM" id="SSF47203">
    <property type="entry name" value="Acyl-CoA dehydrogenase C-terminal domain-like"/>
    <property type="match status" value="1"/>
</dbReference>
<dbReference type="InterPro" id="IPR009100">
    <property type="entry name" value="AcylCoA_DH/oxidase_NM_dom_sf"/>
</dbReference>
<keyword evidence="4" id="KW-0560">Oxidoreductase</keyword>
<dbReference type="Pfam" id="PF02770">
    <property type="entry name" value="Acyl-CoA_dh_M"/>
    <property type="match status" value="1"/>
</dbReference>
<keyword evidence="2 4" id="KW-0285">Flavoprotein</keyword>
<evidence type="ECO:0000256" key="2">
    <source>
        <dbReference type="ARBA" id="ARBA00022630"/>
    </source>
</evidence>
<comment type="caution">
    <text evidence="7">The sequence shown here is derived from an EMBL/GenBank/DDBJ whole genome shotgun (WGS) entry which is preliminary data.</text>
</comment>
<sequence>MPDLTTAGPPLGTDLLDARLTTVLRHCRDMAPDIRAAGAAIERDPDAIVTLLDLPAVAVLRAAATPQRYQYETPDLDGVTLTGTSCLEWTVVLEAVSYGDPGLVLAGPGPSLSGAAVAALGSEAQCADYFARMAGPTWTFFALTEPNKGSAVLELETRLDRAPDGDGWLLNGAKRFVGNGARAQLGVVFCRRAPGPWGIEAVLADTSDPGFRGELLPTVGLRGARLSHLRFDGVRVAPAQVLGLDRPPSRRGFHGAMTTLLRCRPTIAGMALGVGEAACDYAARQRPHLPAGQRARLEAMRHRIGAVRRLVYEVAADIDAGVVNAHRVGAVKMRAGHVGAEATMLAVDLLGPGSLLEHPWLAKASRDVRGFEYMEGTTNVHRQSIFQGLLKGTFFPERAA</sequence>
<dbReference type="SUPFAM" id="SSF56645">
    <property type="entry name" value="Acyl-CoA dehydrogenase NM domain-like"/>
    <property type="match status" value="1"/>
</dbReference>
<reference evidence="7 8" key="1">
    <citation type="submission" date="2023-07" db="EMBL/GenBank/DDBJ databases">
        <title>Sequencing the genomes of 1000 actinobacteria strains.</title>
        <authorList>
            <person name="Klenk H.-P."/>
        </authorList>
    </citation>
    <scope>NUCLEOTIDE SEQUENCE [LARGE SCALE GENOMIC DNA]</scope>
    <source>
        <strain evidence="7 8">DSM 44709</strain>
    </source>
</reference>
<dbReference type="InterPro" id="IPR046373">
    <property type="entry name" value="Acyl-CoA_Oxase/DH_mid-dom_sf"/>
</dbReference>
<evidence type="ECO:0000313" key="8">
    <source>
        <dbReference type="Proteomes" id="UP001240236"/>
    </source>
</evidence>
<name>A0AAE4AWG4_9ACTN</name>
<evidence type="ECO:0000259" key="5">
    <source>
        <dbReference type="Pfam" id="PF00441"/>
    </source>
</evidence>
<evidence type="ECO:0000256" key="3">
    <source>
        <dbReference type="ARBA" id="ARBA00022827"/>
    </source>
</evidence>
<dbReference type="CDD" id="cd00567">
    <property type="entry name" value="ACAD"/>
    <property type="match status" value="1"/>
</dbReference>
<evidence type="ECO:0000256" key="4">
    <source>
        <dbReference type="RuleBase" id="RU362125"/>
    </source>
</evidence>
<dbReference type="PANTHER" id="PTHR43884">
    <property type="entry name" value="ACYL-COA DEHYDROGENASE"/>
    <property type="match status" value="1"/>
</dbReference>